<protein>
    <submittedName>
        <fullName evidence="1">Uncharacterized protein</fullName>
    </submittedName>
</protein>
<sequence>MAEQIPEKWIEVIAITVLKEQKKQERIASKEQHDRRFRNTELLVKNYRKLSAHCENLPEQIGIIHQEIDMGLLEHIDLNLKEVMKSKQKTKMIMDYIDAMLLAYRSLAERGGDVANRRHKILQDMYLKPEYENPTALMERYGVEKTTLYKDLKKAIEEFSVVLFGIDAYVLQTSGKRVDER</sequence>
<gene>
    <name evidence="1" type="ORF">Tpal_490</name>
</gene>
<dbReference type="RefSeq" id="WP_087030839.1">
    <property type="nucleotide sequence ID" value="NZ_FJNE01000001.1"/>
</dbReference>
<dbReference type="AlphaFoldDB" id="A0A143Y9P9"/>
<name>A0A143Y9P9_9LACT</name>
<dbReference type="STRING" id="140314.SAMN04488076_103199"/>
<proteinExistence type="predicted"/>
<dbReference type="EMBL" id="FJNE01000001">
    <property type="protein sequence ID" value="CZQ83810.1"/>
    <property type="molecule type" value="Genomic_DNA"/>
</dbReference>
<dbReference type="Proteomes" id="UP000242754">
    <property type="component" value="Unassembled WGS sequence"/>
</dbReference>
<accession>A0A143Y9P9</accession>
<evidence type="ECO:0000313" key="1">
    <source>
        <dbReference type="EMBL" id="CZQ83810.1"/>
    </source>
</evidence>
<reference evidence="1 2" key="1">
    <citation type="submission" date="2016-02" db="EMBL/GenBank/DDBJ databases">
        <authorList>
            <person name="Wen L."/>
            <person name="He K."/>
            <person name="Yang H."/>
        </authorList>
    </citation>
    <scope>NUCLEOTIDE SEQUENCE [LARGE SCALE GENOMIC DNA]</scope>
    <source>
        <strain evidence="1">Trichococcus palustris</strain>
    </source>
</reference>
<keyword evidence="2" id="KW-1185">Reference proteome</keyword>
<organism evidence="1 2">
    <name type="scientific">Trichococcus palustris</name>
    <dbReference type="NCBI Taxonomy" id="140314"/>
    <lineage>
        <taxon>Bacteria</taxon>
        <taxon>Bacillati</taxon>
        <taxon>Bacillota</taxon>
        <taxon>Bacilli</taxon>
        <taxon>Lactobacillales</taxon>
        <taxon>Carnobacteriaceae</taxon>
        <taxon>Trichococcus</taxon>
    </lineage>
</organism>
<evidence type="ECO:0000313" key="2">
    <source>
        <dbReference type="Proteomes" id="UP000242754"/>
    </source>
</evidence>
<dbReference type="OrthoDB" id="2184390at2"/>